<evidence type="ECO:0000256" key="1">
    <source>
        <dbReference type="SAM" id="Phobius"/>
    </source>
</evidence>
<dbReference type="InterPro" id="IPR012373">
    <property type="entry name" value="Ferrdict_sens_TM"/>
</dbReference>
<dbReference type="Gene3D" id="2.60.120.1440">
    <property type="match status" value="1"/>
</dbReference>
<keyword evidence="5" id="KW-1185">Reference proteome</keyword>
<dbReference type="InterPro" id="IPR006860">
    <property type="entry name" value="FecR"/>
</dbReference>
<keyword evidence="1" id="KW-0812">Transmembrane</keyword>
<keyword evidence="1" id="KW-0472">Membrane</keyword>
<comment type="caution">
    <text evidence="4">The sequence shown here is derived from an EMBL/GenBank/DDBJ whole genome shotgun (WGS) entry which is preliminary data.</text>
</comment>
<dbReference type="PANTHER" id="PTHR30273:SF2">
    <property type="entry name" value="PROTEIN FECR"/>
    <property type="match status" value="1"/>
</dbReference>
<protein>
    <submittedName>
        <fullName evidence="4">FecR family protein</fullName>
    </submittedName>
</protein>
<dbReference type="EMBL" id="RAPN01000001">
    <property type="protein sequence ID" value="RKD90329.1"/>
    <property type="molecule type" value="Genomic_DNA"/>
</dbReference>
<dbReference type="RefSeq" id="WP_147377122.1">
    <property type="nucleotide sequence ID" value="NZ_RAPN01000001.1"/>
</dbReference>
<reference evidence="4 5" key="1">
    <citation type="submission" date="2018-09" db="EMBL/GenBank/DDBJ databases">
        <title>Genomic Encyclopedia of Archaeal and Bacterial Type Strains, Phase II (KMG-II): from individual species to whole genera.</title>
        <authorList>
            <person name="Goeker M."/>
        </authorList>
    </citation>
    <scope>NUCLEOTIDE SEQUENCE [LARGE SCALE GENOMIC DNA]</scope>
    <source>
        <strain evidence="4 5">DSM 27148</strain>
    </source>
</reference>
<accession>A0A419W4E9</accession>
<evidence type="ECO:0000313" key="4">
    <source>
        <dbReference type="EMBL" id="RKD90329.1"/>
    </source>
</evidence>
<dbReference type="Pfam" id="PF16344">
    <property type="entry name" value="FecR_C"/>
    <property type="match status" value="1"/>
</dbReference>
<evidence type="ECO:0000259" key="3">
    <source>
        <dbReference type="Pfam" id="PF16344"/>
    </source>
</evidence>
<dbReference type="GO" id="GO:0016989">
    <property type="term" value="F:sigma factor antagonist activity"/>
    <property type="evidence" value="ECO:0007669"/>
    <property type="project" value="TreeGrafter"/>
</dbReference>
<evidence type="ECO:0000313" key="5">
    <source>
        <dbReference type="Proteomes" id="UP000283387"/>
    </source>
</evidence>
<gene>
    <name evidence="4" type="ORF">BC643_0666</name>
</gene>
<feature type="domain" description="FecR protein" evidence="2">
    <location>
        <begin position="128"/>
        <end position="216"/>
    </location>
</feature>
<dbReference type="InterPro" id="IPR032508">
    <property type="entry name" value="FecR_C"/>
</dbReference>
<dbReference type="OrthoDB" id="676789at2"/>
<dbReference type="PIRSF" id="PIRSF018266">
    <property type="entry name" value="FecR"/>
    <property type="match status" value="1"/>
</dbReference>
<dbReference type="Pfam" id="PF04773">
    <property type="entry name" value="FecR"/>
    <property type="match status" value="1"/>
</dbReference>
<dbReference type="PANTHER" id="PTHR30273">
    <property type="entry name" value="PERIPLASMIC SIGNAL SENSOR AND SIGMA FACTOR ACTIVATOR FECR-RELATED"/>
    <property type="match status" value="1"/>
</dbReference>
<keyword evidence="1" id="KW-1133">Transmembrane helix</keyword>
<name>A0A419W4E9_9BACT</name>
<feature type="domain" description="Protein FecR C-terminal" evidence="3">
    <location>
        <begin position="261"/>
        <end position="325"/>
    </location>
</feature>
<dbReference type="AlphaFoldDB" id="A0A419W4E9"/>
<proteinExistence type="predicted"/>
<dbReference type="Proteomes" id="UP000283387">
    <property type="component" value="Unassembled WGS sequence"/>
</dbReference>
<dbReference type="Gene3D" id="3.55.50.30">
    <property type="match status" value="1"/>
</dbReference>
<evidence type="ECO:0000259" key="2">
    <source>
        <dbReference type="Pfam" id="PF04773"/>
    </source>
</evidence>
<sequence>MKDKIDPGIIQRYKSGRHTFLDIKKLTRWFRDEKYADGLKIAVEEDWNAFRLDENAEPADLSSAYRFIQQKIGTPVRIISRKRRVLNFYYRAAAVLLIPLLVYFAYSLAHKQTGNNSEQWVEVVSPYGLRTNFELPDGTRVCLNSGTHLKYNTDFAKKRTLSIEGQAYFDVIHNPKIPFVVHTEVFDVTVLGTKFSVSSFDSDNQVDVVLEKGKVQLDGVNHSFTKVMKPDERFTFNKQESEGKIEQVDAGYLTSWKDGVLVFRNEPLSLVLKRLGRWYNVDFEITDSELMDFRYRATFKDEPLDEVLSLISLTAPITYKIEKREMNDQGSYTSKIVKISKK</sequence>
<feature type="transmembrane region" description="Helical" evidence="1">
    <location>
        <begin position="88"/>
        <end position="109"/>
    </location>
</feature>
<organism evidence="4 5">
    <name type="scientific">Mangrovibacterium diazotrophicum</name>
    <dbReference type="NCBI Taxonomy" id="1261403"/>
    <lineage>
        <taxon>Bacteria</taxon>
        <taxon>Pseudomonadati</taxon>
        <taxon>Bacteroidota</taxon>
        <taxon>Bacteroidia</taxon>
        <taxon>Marinilabiliales</taxon>
        <taxon>Prolixibacteraceae</taxon>
        <taxon>Mangrovibacterium</taxon>
    </lineage>
</organism>